<name>D3GWZ4_ECO44</name>
<evidence type="ECO:0000313" key="3">
    <source>
        <dbReference type="Proteomes" id="UP000001407"/>
    </source>
</evidence>
<dbReference type="EMBL" id="FN554766">
    <property type="protein sequence ID" value="CBG37576.1"/>
    <property type="molecule type" value="Genomic_DNA"/>
</dbReference>
<protein>
    <submittedName>
        <fullName evidence="2">Acetolactate synthase isozyme I small subunit (Partial)</fullName>
        <ecNumber evidence="2">2.2.1.6</ecNumber>
    </submittedName>
</protein>
<reference evidence="2 3" key="1">
    <citation type="journal article" date="2010" name="PLoS ONE">
        <title>Complete genome sequence and comparative metabolic profiling of the prototypical enteroaggregative Escherichia coli strain 042.</title>
        <authorList>
            <person name="Chaudhuri R.R."/>
            <person name="Sebaihia M."/>
            <person name="Hobman J.L."/>
            <person name="Webber M.A."/>
            <person name="Leyton D.L."/>
            <person name="Goldberg M.D."/>
            <person name="Cunningham A.F."/>
            <person name="Scott-Tucker A."/>
            <person name="Ferguson P.R."/>
            <person name="Thomas C.M."/>
            <person name="Frankel G."/>
            <person name="Tang C.M."/>
            <person name="Dudley E.G."/>
            <person name="Roberts I.S."/>
            <person name="Rasko D.A."/>
            <person name="Pallen M.J."/>
            <person name="Parkhill J."/>
            <person name="Nataro J.P."/>
            <person name="Thomson N.R."/>
            <person name="Henderson I.R."/>
        </authorList>
    </citation>
    <scope>NUCLEOTIDE SEQUENCE [LARGE SCALE GENOMIC DNA]</scope>
    <source>
        <strain evidence="3">042 / EAEC</strain>
    </source>
</reference>
<evidence type="ECO:0000259" key="1">
    <source>
        <dbReference type="PROSITE" id="PS51671"/>
    </source>
</evidence>
<organism evidence="2 3">
    <name type="scientific">Escherichia coli O44:H18 (strain 042 / EAEC)</name>
    <dbReference type="NCBI Taxonomy" id="216592"/>
    <lineage>
        <taxon>Bacteria</taxon>
        <taxon>Pseudomonadati</taxon>
        <taxon>Pseudomonadota</taxon>
        <taxon>Gammaproteobacteria</taxon>
        <taxon>Enterobacterales</taxon>
        <taxon>Enterobacteriaceae</taxon>
        <taxon>Escherichia</taxon>
    </lineage>
</organism>
<dbReference type="Gene3D" id="3.30.70.260">
    <property type="match status" value="1"/>
</dbReference>
<dbReference type="InterPro" id="IPR054480">
    <property type="entry name" value="AHAS_small-like_ACT"/>
</dbReference>
<dbReference type="Proteomes" id="UP000001407">
    <property type="component" value="Chromosome"/>
</dbReference>
<accession>D3GWZ4</accession>
<feature type="domain" description="ACT" evidence="1">
    <location>
        <begin position="1"/>
        <end position="65"/>
    </location>
</feature>
<dbReference type="InterPro" id="IPR045865">
    <property type="entry name" value="ACT-like_dom_sf"/>
</dbReference>
<keyword evidence="2" id="KW-0808">Transferase</keyword>
<dbReference type="HOGENOM" id="CLU_3437931_0_0_6"/>
<sequence>HPGVMTHLCGLFARRALNVEDILCLPIQDCDKSHIWLLVKDGQRLEVISQIDKLEYVVKVQRNQSNPTMFNKIVVFFQ</sequence>
<proteinExistence type="predicted"/>
<evidence type="ECO:0000313" key="2">
    <source>
        <dbReference type="EMBL" id="CBG37576.1"/>
    </source>
</evidence>
<dbReference type="GO" id="GO:0003984">
    <property type="term" value="F:acetolactate synthase activity"/>
    <property type="evidence" value="ECO:0007669"/>
    <property type="project" value="UniProtKB-EC"/>
</dbReference>
<dbReference type="PATRIC" id="fig|216592.3.peg.4945"/>
<gene>
    <name evidence="2" type="ordered locus">EC042_4756A</name>
</gene>
<dbReference type="InterPro" id="IPR002912">
    <property type="entry name" value="ACT_dom"/>
</dbReference>
<dbReference type="SUPFAM" id="SSF55021">
    <property type="entry name" value="ACT-like"/>
    <property type="match status" value="1"/>
</dbReference>
<dbReference type="KEGG" id="elo:EC042_4756A"/>
<feature type="non-terminal residue" evidence="2">
    <location>
        <position position="1"/>
    </location>
</feature>
<dbReference type="EC" id="2.2.1.6" evidence="2"/>
<dbReference type="AlphaFoldDB" id="D3GWZ4"/>
<dbReference type="Pfam" id="PF22629">
    <property type="entry name" value="ACT_AHAS_ss"/>
    <property type="match status" value="1"/>
</dbReference>
<dbReference type="PROSITE" id="PS51671">
    <property type="entry name" value="ACT"/>
    <property type="match status" value="1"/>
</dbReference>